<comment type="caution">
    <text evidence="2">The sequence shown here is derived from an EMBL/GenBank/DDBJ whole genome shotgun (WGS) entry which is preliminary data.</text>
</comment>
<dbReference type="SMART" id="SM00312">
    <property type="entry name" value="PX"/>
    <property type="match status" value="1"/>
</dbReference>
<dbReference type="CDD" id="cd06093">
    <property type="entry name" value="PX_domain"/>
    <property type="match status" value="1"/>
</dbReference>
<keyword evidence="3" id="KW-1185">Reference proteome</keyword>
<dbReference type="InterPro" id="IPR001683">
    <property type="entry name" value="PX_dom"/>
</dbReference>
<dbReference type="AlphaFoldDB" id="A0A8S1J7P3"/>
<dbReference type="Pfam" id="PF00787">
    <property type="entry name" value="PX"/>
    <property type="match status" value="1"/>
</dbReference>
<protein>
    <recommendedName>
        <fullName evidence="1">PX domain-containing protein</fullName>
    </recommendedName>
</protein>
<organism evidence="2 3">
    <name type="scientific">Ostreobium quekettii</name>
    <dbReference type="NCBI Taxonomy" id="121088"/>
    <lineage>
        <taxon>Eukaryota</taxon>
        <taxon>Viridiplantae</taxon>
        <taxon>Chlorophyta</taxon>
        <taxon>core chlorophytes</taxon>
        <taxon>Ulvophyceae</taxon>
        <taxon>TCBD clade</taxon>
        <taxon>Bryopsidales</taxon>
        <taxon>Ostreobineae</taxon>
        <taxon>Ostreobiaceae</taxon>
        <taxon>Ostreobium</taxon>
    </lineage>
</organism>
<evidence type="ECO:0000313" key="2">
    <source>
        <dbReference type="EMBL" id="CAD7701915.1"/>
    </source>
</evidence>
<sequence>MAGGWRYSVRIPDYTKESTQGEDDVVGWVAGAQYYQVDVLVQPPGSSEPAAPSTVWRRFSEFRQLHTNLKSVLPNLFKSKELDPPPRMSLRFVNNSDRLLNERRQGLESWLWVLMSNQRIAQSQEIRAFLQLHLAVRAATTSSSGYGLFHQQHLTEDQALSISHLQRVVKSLMENWTQSARRLVQAS</sequence>
<accession>A0A8S1J7P3</accession>
<feature type="domain" description="PX" evidence="1">
    <location>
        <begin position="1"/>
        <end position="137"/>
    </location>
</feature>
<reference evidence="2" key="1">
    <citation type="submission" date="2020-12" db="EMBL/GenBank/DDBJ databases">
        <authorList>
            <person name="Iha C."/>
        </authorList>
    </citation>
    <scope>NUCLEOTIDE SEQUENCE</scope>
</reference>
<dbReference type="Gene3D" id="3.30.1520.10">
    <property type="entry name" value="Phox-like domain"/>
    <property type="match status" value="1"/>
</dbReference>
<dbReference type="EMBL" id="CAJHUC010001657">
    <property type="protein sequence ID" value="CAD7701915.1"/>
    <property type="molecule type" value="Genomic_DNA"/>
</dbReference>
<dbReference type="GO" id="GO:0035091">
    <property type="term" value="F:phosphatidylinositol binding"/>
    <property type="evidence" value="ECO:0007669"/>
    <property type="project" value="InterPro"/>
</dbReference>
<gene>
    <name evidence="2" type="ORF">OSTQU699_LOCUS7272</name>
</gene>
<dbReference type="PANTHER" id="PTHR46856">
    <property type="entry name" value="PX DOMAIN-CONTAINING PROTEIN EREL1-RELATED"/>
    <property type="match status" value="1"/>
</dbReference>
<dbReference type="PANTHER" id="PTHR46856:SF1">
    <property type="entry name" value="PX DOMAIN-CONTAINING PROTEIN EREL1-RELATED"/>
    <property type="match status" value="1"/>
</dbReference>
<dbReference type="InterPro" id="IPR036871">
    <property type="entry name" value="PX_dom_sf"/>
</dbReference>
<dbReference type="GO" id="GO:0015031">
    <property type="term" value="P:protein transport"/>
    <property type="evidence" value="ECO:0007669"/>
    <property type="project" value="InterPro"/>
</dbReference>
<evidence type="ECO:0000313" key="3">
    <source>
        <dbReference type="Proteomes" id="UP000708148"/>
    </source>
</evidence>
<evidence type="ECO:0000259" key="1">
    <source>
        <dbReference type="PROSITE" id="PS50195"/>
    </source>
</evidence>
<name>A0A8S1J7P3_9CHLO</name>
<dbReference type="SUPFAM" id="SSF64268">
    <property type="entry name" value="PX domain"/>
    <property type="match status" value="1"/>
</dbReference>
<dbReference type="PROSITE" id="PS50195">
    <property type="entry name" value="PX"/>
    <property type="match status" value="1"/>
</dbReference>
<dbReference type="OrthoDB" id="76516at2759"/>
<proteinExistence type="predicted"/>
<dbReference type="InterPro" id="IPR044588">
    <property type="entry name" value="EREX-like"/>
</dbReference>
<dbReference type="GO" id="GO:0005768">
    <property type="term" value="C:endosome"/>
    <property type="evidence" value="ECO:0007669"/>
    <property type="project" value="UniProtKB-ARBA"/>
</dbReference>
<dbReference type="Proteomes" id="UP000708148">
    <property type="component" value="Unassembled WGS sequence"/>
</dbReference>